<keyword evidence="7 11" id="KW-0694">RNA-binding</keyword>
<evidence type="ECO:0000256" key="7">
    <source>
        <dbReference type="ARBA" id="ARBA00022884"/>
    </source>
</evidence>
<keyword evidence="6 11" id="KW-0810">Translation regulation</keyword>
<dbReference type="Pfam" id="PF00687">
    <property type="entry name" value="Ribosomal_L1"/>
    <property type="match status" value="1"/>
</dbReference>
<dbReference type="AlphaFoldDB" id="A0A977KAL5"/>
<dbReference type="GO" id="GO:0003735">
    <property type="term" value="F:structural constituent of ribosome"/>
    <property type="evidence" value="ECO:0007669"/>
    <property type="project" value="InterPro"/>
</dbReference>
<keyword evidence="8 11" id="KW-0689">Ribosomal protein</keyword>
<dbReference type="PIRSF" id="PIRSF002155">
    <property type="entry name" value="Ribosomal_L1"/>
    <property type="match status" value="1"/>
</dbReference>
<protein>
    <recommendedName>
        <fullName evidence="11">Large ribosomal subunit protein uL1</fullName>
    </recommendedName>
</protein>
<comment type="subunit">
    <text evidence="2 11">Part of the 50S ribosomal subunit.</text>
</comment>
<sequence length="214" mass="23608">MIVSQEALERAIADALKLSKKRNFKESVDITVVLKDINLKGPEGRIREVVELPHPPNKEVKICVVADGDMALKAQRMGLRVITKDELQQIDKKKAKKIAKECDWVLVKVDLMGLVGRILGPALGPRGKAPVPVPPNAPLEAIVRKYQKSVNLRVRKQPQVMCRIGTEDMDVKQLAENAQAVISALERKLPNPQNQIAKVIVKTTMGPPVLVTEG</sequence>
<proteinExistence type="inferred from homology"/>
<comment type="function">
    <text evidence="10">Probably involved in E site tRNA release. Binds directly to 23S rRNA.</text>
</comment>
<accession>A0A977KAL5</accession>
<evidence type="ECO:0000256" key="9">
    <source>
        <dbReference type="ARBA" id="ARBA00023274"/>
    </source>
</evidence>
<comment type="function">
    <text evidence="11">Binds directly to 23S rRNA. Probably involved in E site tRNA release.</text>
</comment>
<comment type="similarity">
    <text evidence="1 11">Belongs to the universal ribosomal protein uL1 family.</text>
</comment>
<comment type="function">
    <text evidence="11">Protein L1 is also a translational repressor protein, it controls the translation of its operon by binding to its mRNA.</text>
</comment>
<evidence type="ECO:0000256" key="5">
    <source>
        <dbReference type="ARBA" id="ARBA00022730"/>
    </source>
</evidence>
<keyword evidence="4 11" id="KW-0820">tRNA-binding</keyword>
<evidence type="ECO:0000313" key="12">
    <source>
        <dbReference type="EMBL" id="UXD21523.1"/>
    </source>
</evidence>
<dbReference type="NCBIfam" id="NF003244">
    <property type="entry name" value="PRK04203.1"/>
    <property type="match status" value="1"/>
</dbReference>
<keyword evidence="5 11" id="KW-0699">rRNA-binding</keyword>
<dbReference type="Gene3D" id="3.40.50.790">
    <property type="match status" value="1"/>
</dbReference>
<evidence type="ECO:0000256" key="3">
    <source>
        <dbReference type="ARBA" id="ARBA00022491"/>
    </source>
</evidence>
<dbReference type="InterPro" id="IPR023674">
    <property type="entry name" value="Ribosomal_uL1-like"/>
</dbReference>
<dbReference type="PANTHER" id="PTHR36427:SF3">
    <property type="entry name" value="LARGE RIBOSOMAL SUBUNIT PROTEIN UL1M"/>
    <property type="match status" value="1"/>
</dbReference>
<dbReference type="GO" id="GO:0015934">
    <property type="term" value="C:large ribosomal subunit"/>
    <property type="evidence" value="ECO:0007669"/>
    <property type="project" value="InterPro"/>
</dbReference>
<dbReference type="InterPro" id="IPR023669">
    <property type="entry name" value="Ribosomal_uL1_arc"/>
</dbReference>
<reference evidence="12" key="1">
    <citation type="submission" date="2013-11" db="EMBL/GenBank/DDBJ databases">
        <title>Comparative genomics of Ignicoccus.</title>
        <authorList>
            <person name="Podar M."/>
        </authorList>
    </citation>
    <scope>NUCLEOTIDE SEQUENCE</scope>
    <source>
        <strain evidence="12">DSM 13166</strain>
    </source>
</reference>
<evidence type="ECO:0000256" key="6">
    <source>
        <dbReference type="ARBA" id="ARBA00022845"/>
    </source>
</evidence>
<dbReference type="InterPro" id="IPR016095">
    <property type="entry name" value="Ribosomal_uL1_3-a/b-sand"/>
</dbReference>
<dbReference type="HAMAP" id="MF_01318_A">
    <property type="entry name" value="Ribosomal_uL1_A"/>
    <property type="match status" value="1"/>
</dbReference>
<evidence type="ECO:0000256" key="10">
    <source>
        <dbReference type="ARBA" id="ARBA00045545"/>
    </source>
</evidence>
<dbReference type="InterPro" id="IPR002143">
    <property type="entry name" value="Ribosomal_uL1"/>
</dbReference>
<evidence type="ECO:0000313" key="13">
    <source>
        <dbReference type="Proteomes" id="UP001063698"/>
    </source>
</evidence>
<dbReference type="KEGG" id="ipc:IPA_05120"/>
<evidence type="ECO:0000256" key="4">
    <source>
        <dbReference type="ARBA" id="ARBA00022555"/>
    </source>
</evidence>
<evidence type="ECO:0000256" key="8">
    <source>
        <dbReference type="ARBA" id="ARBA00022980"/>
    </source>
</evidence>
<keyword evidence="3 11" id="KW-0678">Repressor</keyword>
<dbReference type="GO" id="GO:0006417">
    <property type="term" value="P:regulation of translation"/>
    <property type="evidence" value="ECO:0007669"/>
    <property type="project" value="UniProtKB-KW"/>
</dbReference>
<dbReference type="SUPFAM" id="SSF56808">
    <property type="entry name" value="Ribosomal protein L1"/>
    <property type="match status" value="1"/>
</dbReference>
<dbReference type="PANTHER" id="PTHR36427">
    <property type="entry name" value="54S RIBOSOMAL PROTEIN L1, MITOCHONDRIAL"/>
    <property type="match status" value="1"/>
</dbReference>
<evidence type="ECO:0000256" key="2">
    <source>
        <dbReference type="ARBA" id="ARBA00011838"/>
    </source>
</evidence>
<evidence type="ECO:0000256" key="1">
    <source>
        <dbReference type="ARBA" id="ARBA00010531"/>
    </source>
</evidence>
<dbReference type="GO" id="GO:0019843">
    <property type="term" value="F:rRNA binding"/>
    <property type="evidence" value="ECO:0007669"/>
    <property type="project" value="UniProtKB-UniRule"/>
</dbReference>
<keyword evidence="9 11" id="KW-0687">Ribonucleoprotein</keyword>
<evidence type="ECO:0000256" key="11">
    <source>
        <dbReference type="HAMAP-Rule" id="MF_01318"/>
    </source>
</evidence>
<keyword evidence="13" id="KW-1185">Reference proteome</keyword>
<dbReference type="EMBL" id="CP006868">
    <property type="protein sequence ID" value="UXD21523.1"/>
    <property type="molecule type" value="Genomic_DNA"/>
</dbReference>
<dbReference type="InterPro" id="IPR028364">
    <property type="entry name" value="Ribosomal_uL1/biogenesis"/>
</dbReference>
<dbReference type="GO" id="GO:0006412">
    <property type="term" value="P:translation"/>
    <property type="evidence" value="ECO:0007669"/>
    <property type="project" value="UniProtKB-UniRule"/>
</dbReference>
<dbReference type="GO" id="GO:0000049">
    <property type="term" value="F:tRNA binding"/>
    <property type="evidence" value="ECO:0007669"/>
    <property type="project" value="UniProtKB-KW"/>
</dbReference>
<organism evidence="12 13">
    <name type="scientific">Ignicoccus pacificus DSM 13166</name>
    <dbReference type="NCBI Taxonomy" id="940294"/>
    <lineage>
        <taxon>Archaea</taxon>
        <taxon>Thermoproteota</taxon>
        <taxon>Thermoprotei</taxon>
        <taxon>Desulfurococcales</taxon>
        <taxon>Desulfurococcaceae</taxon>
        <taxon>Ignicoccus</taxon>
    </lineage>
</organism>
<dbReference type="Gene3D" id="3.30.190.20">
    <property type="match status" value="1"/>
</dbReference>
<gene>
    <name evidence="11" type="primary">rpl1</name>
    <name evidence="12" type="ORF">IPA_05120</name>
</gene>
<dbReference type="CDD" id="cd00403">
    <property type="entry name" value="Ribosomal_L1"/>
    <property type="match status" value="1"/>
</dbReference>
<name>A0A977KAL5_9CREN</name>
<dbReference type="Proteomes" id="UP001063698">
    <property type="component" value="Chromosome"/>
</dbReference>
<dbReference type="FunFam" id="3.40.50.790:FF:000005">
    <property type="entry name" value="50S ribosomal protein L1"/>
    <property type="match status" value="1"/>
</dbReference>